<organism evidence="3">
    <name type="scientific">uncultured virus</name>
    <dbReference type="NCBI Taxonomy" id="340016"/>
    <lineage>
        <taxon>Viruses</taxon>
        <taxon>environmental samples</taxon>
    </lineage>
</organism>
<keyword evidence="2" id="KW-0143">Chaperone</keyword>
<dbReference type="SUPFAM" id="SSF50129">
    <property type="entry name" value="GroES-like"/>
    <property type="match status" value="1"/>
</dbReference>
<dbReference type="PANTHER" id="PTHR10772">
    <property type="entry name" value="10 KDA HEAT SHOCK PROTEIN"/>
    <property type="match status" value="1"/>
</dbReference>
<dbReference type="GO" id="GO:0046872">
    <property type="term" value="F:metal ion binding"/>
    <property type="evidence" value="ECO:0007669"/>
    <property type="project" value="TreeGrafter"/>
</dbReference>
<dbReference type="PANTHER" id="PTHR10772:SF63">
    <property type="entry name" value="20 KDA CHAPERONIN, CHLOROPLASTIC"/>
    <property type="match status" value="1"/>
</dbReference>
<dbReference type="PRINTS" id="PR00297">
    <property type="entry name" value="CHAPERONIN10"/>
</dbReference>
<dbReference type="InterPro" id="IPR020818">
    <property type="entry name" value="Chaperonin_GroES"/>
</dbReference>
<dbReference type="GO" id="GO:0044183">
    <property type="term" value="F:protein folding chaperone"/>
    <property type="evidence" value="ECO:0007669"/>
    <property type="project" value="InterPro"/>
</dbReference>
<dbReference type="GO" id="GO:0051087">
    <property type="term" value="F:protein-folding chaperone binding"/>
    <property type="evidence" value="ECO:0007669"/>
    <property type="project" value="TreeGrafter"/>
</dbReference>
<evidence type="ECO:0000313" key="3">
    <source>
        <dbReference type="EMBL" id="ASN63020.1"/>
    </source>
</evidence>
<evidence type="ECO:0000256" key="1">
    <source>
        <dbReference type="ARBA" id="ARBA00006975"/>
    </source>
</evidence>
<protein>
    <submittedName>
        <fullName evidence="3">Co-chaperonin GroES</fullName>
    </submittedName>
</protein>
<comment type="similarity">
    <text evidence="1">Belongs to the GroES chaperonin family.</text>
</comment>
<dbReference type="InterPro" id="IPR037124">
    <property type="entry name" value="Chaperonin_GroES_sf"/>
</dbReference>
<accession>A0A221S2A2</accession>
<reference evidence="3" key="1">
    <citation type="submission" date="2016-03" db="EMBL/GenBank/DDBJ databases">
        <title>Novel chaperonins are prevalent in the virioplankton and link to viral biology and ecology.</title>
        <authorList>
            <person name="Marine R.L."/>
            <person name="Nasko D.J."/>
            <person name="Polson S.W."/>
            <person name="Wommack K.E."/>
        </authorList>
    </citation>
    <scope>NUCLEOTIDE SEQUENCE</scope>
</reference>
<gene>
    <name evidence="3" type="primary">groES</name>
</gene>
<dbReference type="EMBL" id="KU970426">
    <property type="protein sequence ID" value="ASN63020.1"/>
    <property type="molecule type" value="Genomic_DNA"/>
</dbReference>
<dbReference type="SMART" id="SM00883">
    <property type="entry name" value="Cpn10"/>
    <property type="match status" value="1"/>
</dbReference>
<dbReference type="GO" id="GO:0051082">
    <property type="term" value="F:unfolded protein binding"/>
    <property type="evidence" value="ECO:0007669"/>
    <property type="project" value="TreeGrafter"/>
</dbReference>
<proteinExistence type="inferred from homology"/>
<sequence>MYSMSHQHDRIFTDEETNATIGSHQIPIPLNWKVLIQPNQAKTQTSGGILLPETSKDNEEYLTAHGTICAMGELAYRDRDTGNKWRSEVLPKVGDRVTYGKYAGQKIVVKGVKFLLLNDDEITSILPDGVEVTAYVG</sequence>
<dbReference type="Pfam" id="PF00166">
    <property type="entry name" value="Cpn10"/>
    <property type="match status" value="1"/>
</dbReference>
<name>A0A221S2A2_9VIRU</name>
<dbReference type="Gene3D" id="2.30.33.40">
    <property type="entry name" value="GroES chaperonin"/>
    <property type="match status" value="1"/>
</dbReference>
<dbReference type="CDD" id="cd00320">
    <property type="entry name" value="cpn10"/>
    <property type="match status" value="1"/>
</dbReference>
<dbReference type="GO" id="GO:0005524">
    <property type="term" value="F:ATP binding"/>
    <property type="evidence" value="ECO:0007669"/>
    <property type="project" value="InterPro"/>
</dbReference>
<dbReference type="InterPro" id="IPR011032">
    <property type="entry name" value="GroES-like_sf"/>
</dbReference>
<evidence type="ECO:0000256" key="2">
    <source>
        <dbReference type="ARBA" id="ARBA00023186"/>
    </source>
</evidence>